<evidence type="ECO:0000313" key="2">
    <source>
        <dbReference type="Proteomes" id="UP000293296"/>
    </source>
</evidence>
<dbReference type="KEGG" id="dcb:C3Y92_17130"/>
<sequence length="136" mass="14530">MVLGVSSAAKSLGKAPGKGVGMVAWWKQALFVVLGVAALAVFSQAGSAVAGDYSFKVHNKSDVGITKVLVREAGGSWGSFDIGTMIEPGRTAKLVWAKHTNNQDCEQWIKVVYADGSEAKATKFDFCEDNLEIEFE</sequence>
<gene>
    <name evidence="1" type="ORF">C3Y92_17130</name>
</gene>
<accession>A0A4P6HNP7</accession>
<dbReference type="EMBL" id="CP026538">
    <property type="protein sequence ID" value="QAZ68861.1"/>
    <property type="molecule type" value="Genomic_DNA"/>
</dbReference>
<keyword evidence="2" id="KW-1185">Reference proteome</keyword>
<name>A0A4P6HNP7_9BACT</name>
<organism evidence="1 2">
    <name type="scientific">Solidesulfovibrio carbinolicus</name>
    <dbReference type="NCBI Taxonomy" id="296842"/>
    <lineage>
        <taxon>Bacteria</taxon>
        <taxon>Pseudomonadati</taxon>
        <taxon>Thermodesulfobacteriota</taxon>
        <taxon>Desulfovibrionia</taxon>
        <taxon>Desulfovibrionales</taxon>
        <taxon>Desulfovibrionaceae</taxon>
        <taxon>Solidesulfovibrio</taxon>
    </lineage>
</organism>
<reference evidence="1 2" key="1">
    <citation type="submission" date="2018-02" db="EMBL/GenBank/DDBJ databases">
        <title>Genome sequence of Desulfovibrio carbinolicus DSM 3852.</title>
        <authorList>
            <person name="Wilbanks E."/>
            <person name="Skennerton C.T."/>
            <person name="Orphan V.J."/>
        </authorList>
    </citation>
    <scope>NUCLEOTIDE SEQUENCE [LARGE SCALE GENOMIC DNA]</scope>
    <source>
        <strain evidence="1 2">DSM 3852</strain>
    </source>
</reference>
<proteinExistence type="predicted"/>
<dbReference type="OrthoDB" id="574504at2"/>
<evidence type="ECO:0000313" key="1">
    <source>
        <dbReference type="EMBL" id="QAZ68861.1"/>
    </source>
</evidence>
<dbReference type="AlphaFoldDB" id="A0A4P6HNP7"/>
<protein>
    <submittedName>
        <fullName evidence="1">Uncharacterized protein</fullName>
    </submittedName>
</protein>
<dbReference type="Proteomes" id="UP000293296">
    <property type="component" value="Chromosome"/>
</dbReference>